<gene>
    <name evidence="1" type="ORF">A11Q_2244</name>
</gene>
<organism evidence="1 2">
    <name type="scientific">Pseudobdellovibrio exovorus JSS</name>
    <dbReference type="NCBI Taxonomy" id="1184267"/>
    <lineage>
        <taxon>Bacteria</taxon>
        <taxon>Pseudomonadati</taxon>
        <taxon>Bdellovibrionota</taxon>
        <taxon>Bdellovibrionia</taxon>
        <taxon>Bdellovibrionales</taxon>
        <taxon>Pseudobdellovibrionaceae</taxon>
        <taxon>Pseudobdellovibrio</taxon>
    </lineage>
</organism>
<reference evidence="1 2" key="1">
    <citation type="journal article" date="2013" name="ISME J.">
        <title>By their genes ye shall know them: genomic signatures of predatory bacteria.</title>
        <authorList>
            <person name="Pasternak Z."/>
            <person name="Pietrokovski S."/>
            <person name="Rotem O."/>
            <person name="Gophna U."/>
            <person name="Lurie-Weinberger M.N."/>
            <person name="Jurkevitch E."/>
        </authorList>
    </citation>
    <scope>NUCLEOTIDE SEQUENCE [LARGE SCALE GENOMIC DNA]</scope>
    <source>
        <strain evidence="1 2">JSS</strain>
    </source>
</reference>
<keyword evidence="2" id="KW-1185">Reference proteome</keyword>
<dbReference type="eggNOG" id="COG2308">
    <property type="taxonomic scope" value="Bacteria"/>
</dbReference>
<name>M4VD93_9BACT</name>
<dbReference type="STRING" id="1184267.A11Q_2244"/>
<dbReference type="EMBL" id="CP003537">
    <property type="protein sequence ID" value="AGH96460.1"/>
    <property type="molecule type" value="Genomic_DNA"/>
</dbReference>
<dbReference type="OrthoDB" id="5289831at2"/>
<dbReference type="KEGG" id="bex:A11Q_2244"/>
<sequence>MKASFVCYLKEKYPEFDLPQLNELVSEQLLSPFQIPLSTSQIQQIRTEIQQYWKLRQWGTSNLAAEYDQLQLRRPENFSACMSYDFHIGANGNPELIEINTNASFLALGLDLYSFLNLPNVGNPQFDKNALTKMFQDEMSLSQTDGRTLSIIDEKPTEQRLYLEFLIYESLFKKQGLHCDILDISESEQILKDVFVYNRHTDFYLQEEKSKALRQLFNESKIQLSPNPYEYFLLADKKRLLDWNQQSDVPCPTSLLKVYDLGKEDKEFIWSERKNLFFKPKQSFGGKQAYKGASISRKVFESVMTTDFIAQQYSAAPNITFDYLETPTEYKYDLRCFAYKDELQMIVARIYQGQTTNLRTTGGGFAAITLA</sequence>
<proteinExistence type="predicted"/>
<dbReference type="RefSeq" id="WP_015470950.1">
    <property type="nucleotide sequence ID" value="NC_020813.1"/>
</dbReference>
<evidence type="ECO:0008006" key="3">
    <source>
        <dbReference type="Google" id="ProtNLM"/>
    </source>
</evidence>
<dbReference type="HOGENOM" id="CLU_034373_0_0_7"/>
<evidence type="ECO:0000313" key="2">
    <source>
        <dbReference type="Proteomes" id="UP000012040"/>
    </source>
</evidence>
<accession>M4VD93</accession>
<dbReference type="AlphaFoldDB" id="M4VD93"/>
<evidence type="ECO:0000313" key="1">
    <source>
        <dbReference type="EMBL" id="AGH96460.1"/>
    </source>
</evidence>
<protein>
    <recommendedName>
        <fullName evidence="3">Glutathionylspermidine synthase pre-ATP-grasp-like domain-containing protein</fullName>
    </recommendedName>
</protein>
<dbReference type="PATRIC" id="fig|1184267.3.peg.2273"/>
<dbReference type="Proteomes" id="UP000012040">
    <property type="component" value="Chromosome"/>
</dbReference>